<dbReference type="SMART" id="SM00091">
    <property type="entry name" value="PAS"/>
    <property type="match status" value="1"/>
</dbReference>
<dbReference type="SUPFAM" id="SSF55785">
    <property type="entry name" value="PYP-like sensor domain (PAS domain)"/>
    <property type="match status" value="1"/>
</dbReference>
<evidence type="ECO:0000313" key="4">
    <source>
        <dbReference type="Proteomes" id="UP000736373"/>
    </source>
</evidence>
<proteinExistence type="predicted"/>
<evidence type="ECO:0000259" key="2">
    <source>
        <dbReference type="PROSITE" id="PS50113"/>
    </source>
</evidence>
<protein>
    <submittedName>
        <fullName evidence="3">PAS domain S-box protein</fullName>
    </submittedName>
</protein>
<dbReference type="PROSITE" id="PS50112">
    <property type="entry name" value="PAS"/>
    <property type="match status" value="1"/>
</dbReference>
<dbReference type="EMBL" id="VZQQ01000035">
    <property type="protein sequence ID" value="MBC8750561.1"/>
    <property type="molecule type" value="Genomic_DNA"/>
</dbReference>
<dbReference type="InterPro" id="IPR000014">
    <property type="entry name" value="PAS"/>
</dbReference>
<dbReference type="InterPro" id="IPR000700">
    <property type="entry name" value="PAS-assoc_C"/>
</dbReference>
<dbReference type="InterPro" id="IPR013767">
    <property type="entry name" value="PAS_fold"/>
</dbReference>
<evidence type="ECO:0000259" key="1">
    <source>
        <dbReference type="PROSITE" id="PS50112"/>
    </source>
</evidence>
<comment type="caution">
    <text evidence="3">The sequence shown here is derived from an EMBL/GenBank/DDBJ whole genome shotgun (WGS) entry which is preliminary data.</text>
</comment>
<dbReference type="PROSITE" id="PS50113">
    <property type="entry name" value="PAC"/>
    <property type="match status" value="1"/>
</dbReference>
<dbReference type="Proteomes" id="UP000736373">
    <property type="component" value="Unassembled WGS sequence"/>
</dbReference>
<dbReference type="CDD" id="cd00130">
    <property type="entry name" value="PAS"/>
    <property type="match status" value="1"/>
</dbReference>
<sequence length="143" mass="15861">MQTAIDFQQLATAIGDAIIISNSAGSITFWNPAAERMFGFTQSEALGKSLDLIIPERLRGRHWDGYHKTMATGETRYGNDVLRVPAVHKDGRSMSIAFTVALLRSQQNELTGIVAVIRDETARFQQDRVLRKRLAELEASQGA</sequence>
<evidence type="ECO:0000313" key="3">
    <source>
        <dbReference type="EMBL" id="MBC8750561.1"/>
    </source>
</evidence>
<dbReference type="NCBIfam" id="TIGR00229">
    <property type="entry name" value="sensory_box"/>
    <property type="match status" value="1"/>
</dbReference>
<accession>A0ABR7PWJ1</accession>
<dbReference type="RefSeq" id="WP_187637509.1">
    <property type="nucleotide sequence ID" value="NZ_VZQQ01000035.1"/>
</dbReference>
<dbReference type="Pfam" id="PF00989">
    <property type="entry name" value="PAS"/>
    <property type="match status" value="1"/>
</dbReference>
<feature type="domain" description="PAC" evidence="2">
    <location>
        <begin position="80"/>
        <end position="132"/>
    </location>
</feature>
<reference evidence="3 4" key="1">
    <citation type="submission" date="2019-09" db="EMBL/GenBank/DDBJ databases">
        <title>Paraburkholderia podalyriae sp. nov., A South African Podalyria-associated rhizobium.</title>
        <authorList>
            <person name="Mavima L."/>
            <person name="Beukes C.W."/>
            <person name="Palmer M."/>
            <person name="De Meyer S.E."/>
            <person name="James E.K."/>
            <person name="Maluk M."/>
            <person name="Avontuur J.R."/>
            <person name="Chan W.Y."/>
            <person name="Venter S.N."/>
            <person name="Steenkamp E.T."/>
        </authorList>
    </citation>
    <scope>NUCLEOTIDE SEQUENCE [LARGE SCALE GENOMIC DNA]</scope>
    <source>
        <strain evidence="3 4">WC7.3b</strain>
    </source>
</reference>
<dbReference type="InterPro" id="IPR035965">
    <property type="entry name" value="PAS-like_dom_sf"/>
</dbReference>
<dbReference type="Gene3D" id="3.30.450.20">
    <property type="entry name" value="PAS domain"/>
    <property type="match status" value="1"/>
</dbReference>
<feature type="domain" description="PAS" evidence="1">
    <location>
        <begin position="3"/>
        <end position="56"/>
    </location>
</feature>
<keyword evidence="4" id="KW-1185">Reference proteome</keyword>
<organism evidence="3 4">
    <name type="scientific">Paraburkholderia podalyriae</name>
    <dbReference type="NCBI Taxonomy" id="1938811"/>
    <lineage>
        <taxon>Bacteria</taxon>
        <taxon>Pseudomonadati</taxon>
        <taxon>Pseudomonadota</taxon>
        <taxon>Betaproteobacteria</taxon>
        <taxon>Burkholderiales</taxon>
        <taxon>Burkholderiaceae</taxon>
        <taxon>Paraburkholderia</taxon>
    </lineage>
</organism>
<gene>
    <name evidence="3" type="ORF">F6X42_29465</name>
</gene>
<name>A0ABR7PWJ1_9BURK</name>